<dbReference type="GO" id="GO:0015079">
    <property type="term" value="F:potassium ion transmembrane transporter activity"/>
    <property type="evidence" value="ECO:0007669"/>
    <property type="project" value="InterPro"/>
</dbReference>
<comment type="caution">
    <text evidence="4">The sequence shown here is derived from an EMBL/GenBank/DDBJ whole genome shotgun (WGS) entry which is preliminary data.</text>
</comment>
<dbReference type="AlphaFoldDB" id="X1PUM9"/>
<keyword evidence="1" id="KW-0406">Ion transport</keyword>
<dbReference type="InterPro" id="IPR050721">
    <property type="entry name" value="Trk_Ktr_HKT_K-transport"/>
</dbReference>
<dbReference type="PRINTS" id="PR00335">
    <property type="entry name" value="KUPTAKETRKA"/>
</dbReference>
<evidence type="ECO:0000259" key="3">
    <source>
        <dbReference type="PROSITE" id="PS51201"/>
    </source>
</evidence>
<dbReference type="GO" id="GO:0005886">
    <property type="term" value="C:plasma membrane"/>
    <property type="evidence" value="ECO:0007669"/>
    <property type="project" value="InterPro"/>
</dbReference>
<sequence length="138" mass="15124">MKVVIMGCGRVGAQLAGLLATDGHTVTVLDTDGYSFRRLPPDFSGTTLLGNGLDEEALKRAGIEEADAFVAVTQGDNRNVMAAQIAKHIFNVPKVVCRIYDPLRRDLYDTLGLEAIFSNRLISTHRVKICFNSARCRN</sequence>
<gene>
    <name evidence="4" type="ORF">S06H3_39828</name>
</gene>
<accession>X1PUM9</accession>
<evidence type="ECO:0000256" key="1">
    <source>
        <dbReference type="ARBA" id="ARBA00022538"/>
    </source>
</evidence>
<dbReference type="PANTHER" id="PTHR43833">
    <property type="entry name" value="POTASSIUM CHANNEL PROTEIN 2-RELATED-RELATED"/>
    <property type="match status" value="1"/>
</dbReference>
<dbReference type="InterPro" id="IPR003148">
    <property type="entry name" value="RCK_N"/>
</dbReference>
<reference evidence="4" key="1">
    <citation type="journal article" date="2014" name="Front. Microbiol.">
        <title>High frequency of phylogenetically diverse reductive dehalogenase-homologous genes in deep subseafloor sedimentary metagenomes.</title>
        <authorList>
            <person name="Kawai M."/>
            <person name="Futagami T."/>
            <person name="Toyoda A."/>
            <person name="Takaki Y."/>
            <person name="Nishi S."/>
            <person name="Hori S."/>
            <person name="Arai W."/>
            <person name="Tsubouchi T."/>
            <person name="Morono Y."/>
            <person name="Uchiyama I."/>
            <person name="Ito T."/>
            <person name="Fujiyama A."/>
            <person name="Inagaki F."/>
            <person name="Takami H."/>
        </authorList>
    </citation>
    <scope>NUCLEOTIDE SEQUENCE</scope>
    <source>
        <strain evidence="4">Expedition CK06-06</strain>
    </source>
</reference>
<evidence type="ECO:0000313" key="4">
    <source>
        <dbReference type="EMBL" id="GAI46231.1"/>
    </source>
</evidence>
<keyword evidence="1" id="KW-0813">Transport</keyword>
<proteinExistence type="predicted"/>
<dbReference type="PROSITE" id="PS51201">
    <property type="entry name" value="RCK_N"/>
    <property type="match status" value="1"/>
</dbReference>
<dbReference type="InterPro" id="IPR036291">
    <property type="entry name" value="NAD(P)-bd_dom_sf"/>
</dbReference>
<feature type="domain" description="RCK N-terminal" evidence="3">
    <location>
        <begin position="1"/>
        <end position="117"/>
    </location>
</feature>
<dbReference type="SUPFAM" id="SSF51735">
    <property type="entry name" value="NAD(P)-binding Rossmann-fold domains"/>
    <property type="match status" value="1"/>
</dbReference>
<evidence type="ECO:0000256" key="2">
    <source>
        <dbReference type="ARBA" id="ARBA00022958"/>
    </source>
</evidence>
<dbReference type="PANTHER" id="PTHR43833:SF8">
    <property type="entry name" value="TRK SYSTEM POTASSIUM UPTAKE PROTEIN TRKA"/>
    <property type="match status" value="1"/>
</dbReference>
<keyword evidence="2" id="KW-0630">Potassium</keyword>
<dbReference type="InterPro" id="IPR006036">
    <property type="entry name" value="K_uptake_TrkA"/>
</dbReference>
<name>X1PUM9_9ZZZZ</name>
<protein>
    <recommendedName>
        <fullName evidence="3">RCK N-terminal domain-containing protein</fullName>
    </recommendedName>
</protein>
<dbReference type="Gene3D" id="3.40.50.720">
    <property type="entry name" value="NAD(P)-binding Rossmann-like Domain"/>
    <property type="match status" value="1"/>
</dbReference>
<keyword evidence="1" id="KW-0633">Potassium transport</keyword>
<organism evidence="4">
    <name type="scientific">marine sediment metagenome</name>
    <dbReference type="NCBI Taxonomy" id="412755"/>
    <lineage>
        <taxon>unclassified sequences</taxon>
        <taxon>metagenomes</taxon>
        <taxon>ecological metagenomes</taxon>
    </lineage>
</organism>
<dbReference type="EMBL" id="BARV01024391">
    <property type="protein sequence ID" value="GAI46231.1"/>
    <property type="molecule type" value="Genomic_DNA"/>
</dbReference>
<dbReference type="Pfam" id="PF02254">
    <property type="entry name" value="TrkA_N"/>
    <property type="match status" value="1"/>
</dbReference>